<keyword evidence="5" id="KW-0472">Membrane</keyword>
<dbReference type="InterPro" id="IPR036390">
    <property type="entry name" value="WH_DNA-bd_sf"/>
</dbReference>
<feature type="domain" description="HTH deoR-type" evidence="6">
    <location>
        <begin position="47"/>
        <end position="102"/>
    </location>
</feature>
<keyword evidence="5" id="KW-1133">Transmembrane helix</keyword>
<dbReference type="InterPro" id="IPR050313">
    <property type="entry name" value="Carb_Metab_HTH_regulators"/>
</dbReference>
<name>X2LCF9_9BACT</name>
<evidence type="ECO:0000313" key="7">
    <source>
        <dbReference type="EMBL" id="AHN97983.1"/>
    </source>
</evidence>
<keyword evidence="3" id="KW-0238">DNA-binding</keyword>
<dbReference type="SUPFAM" id="SSF46785">
    <property type="entry name" value="Winged helix' DNA-binding domain"/>
    <property type="match status" value="1"/>
</dbReference>
<dbReference type="PROSITE" id="PS51000">
    <property type="entry name" value="HTH_DEOR_2"/>
    <property type="match status" value="1"/>
</dbReference>
<dbReference type="InterPro" id="IPR001034">
    <property type="entry name" value="DeoR_HTH"/>
</dbReference>
<dbReference type="InterPro" id="IPR037171">
    <property type="entry name" value="NagB/RpiA_transferase-like"/>
</dbReference>
<dbReference type="SMART" id="SM01134">
    <property type="entry name" value="DeoRC"/>
    <property type="match status" value="1"/>
</dbReference>
<accession>X2LCF9</accession>
<dbReference type="InterPro" id="IPR036388">
    <property type="entry name" value="WH-like_DNA-bd_sf"/>
</dbReference>
<dbReference type="InterPro" id="IPR018356">
    <property type="entry name" value="Tscrpt_reg_HTH_DeoR_CS"/>
</dbReference>
<dbReference type="PRINTS" id="PR00037">
    <property type="entry name" value="HTHLACR"/>
</dbReference>
<dbReference type="PANTHER" id="PTHR30363">
    <property type="entry name" value="HTH-TYPE TRANSCRIPTIONAL REGULATOR SRLR-RELATED"/>
    <property type="match status" value="1"/>
</dbReference>
<dbReference type="AlphaFoldDB" id="X2LCF9"/>
<sequence length="293" mass="31818">MRYVFIIVPQGKRCLISGAHNCGFSNAVICCILLFYAFLMRNNPMHKAARQRHLLDLLSERGQAAVAELASAIGVSVDTVRRDLADLERQGLAQKHHGGAIALEPSGMPRQARAALLPQVKQRLGRAVAAQIPPGSTLMLDAGSTLLAVAQALRGPATVITASLDIAQCLSDKPEIQLILLGGQWDARQRLFAGSATLALLERYRADIALLGACAVHSQLGLSAGEEADAEVKRAMLANSGERWLVADHMKLDRCEPHHVADLAQIQRLFTDRPWDNLDEQSMIELCVVADDR</sequence>
<dbReference type="InterPro" id="IPR014036">
    <property type="entry name" value="DeoR-like_C"/>
</dbReference>
<dbReference type="PANTHER" id="PTHR30363:SF4">
    <property type="entry name" value="GLYCEROL-3-PHOSPHATE REGULON REPRESSOR"/>
    <property type="match status" value="1"/>
</dbReference>
<evidence type="ECO:0000256" key="1">
    <source>
        <dbReference type="ARBA" id="ARBA00022491"/>
    </source>
</evidence>
<protein>
    <submittedName>
        <fullName evidence="7">Glycerol-3-phosphate regulon repressor</fullName>
    </submittedName>
</protein>
<evidence type="ECO:0000256" key="4">
    <source>
        <dbReference type="ARBA" id="ARBA00023163"/>
    </source>
</evidence>
<dbReference type="GO" id="GO:0003677">
    <property type="term" value="F:DNA binding"/>
    <property type="evidence" value="ECO:0007669"/>
    <property type="project" value="UniProtKB-KW"/>
</dbReference>
<dbReference type="Gene3D" id="1.10.10.10">
    <property type="entry name" value="Winged helix-like DNA-binding domain superfamily/Winged helix DNA-binding domain"/>
    <property type="match status" value="1"/>
</dbReference>
<proteinExistence type="predicted"/>
<dbReference type="PROSITE" id="PS00894">
    <property type="entry name" value="HTH_DEOR_1"/>
    <property type="match status" value="1"/>
</dbReference>
<dbReference type="Pfam" id="PF08220">
    <property type="entry name" value="HTH_DeoR"/>
    <property type="match status" value="1"/>
</dbReference>
<dbReference type="GO" id="GO:0003700">
    <property type="term" value="F:DNA-binding transcription factor activity"/>
    <property type="evidence" value="ECO:0007669"/>
    <property type="project" value="InterPro"/>
</dbReference>
<evidence type="ECO:0000256" key="5">
    <source>
        <dbReference type="SAM" id="Phobius"/>
    </source>
</evidence>
<feature type="transmembrane region" description="Helical" evidence="5">
    <location>
        <begin position="21"/>
        <end position="39"/>
    </location>
</feature>
<keyword evidence="2" id="KW-0805">Transcription regulation</keyword>
<dbReference type="Gene3D" id="3.40.50.1360">
    <property type="match status" value="1"/>
</dbReference>
<evidence type="ECO:0000256" key="3">
    <source>
        <dbReference type="ARBA" id="ARBA00023125"/>
    </source>
</evidence>
<dbReference type="EMBL" id="KF796607">
    <property type="protein sequence ID" value="AHN97983.1"/>
    <property type="molecule type" value="Genomic_DNA"/>
</dbReference>
<evidence type="ECO:0000259" key="6">
    <source>
        <dbReference type="PROSITE" id="PS51000"/>
    </source>
</evidence>
<dbReference type="SUPFAM" id="SSF100950">
    <property type="entry name" value="NagB/RpiA/CoA transferase-like"/>
    <property type="match status" value="1"/>
</dbReference>
<dbReference type="SMART" id="SM00420">
    <property type="entry name" value="HTH_DEOR"/>
    <property type="match status" value="1"/>
</dbReference>
<keyword evidence="5" id="KW-0812">Transmembrane</keyword>
<dbReference type="Pfam" id="PF00455">
    <property type="entry name" value="DeoRC"/>
    <property type="match status" value="1"/>
</dbReference>
<evidence type="ECO:0000256" key="2">
    <source>
        <dbReference type="ARBA" id="ARBA00023015"/>
    </source>
</evidence>
<keyword evidence="4" id="KW-0804">Transcription</keyword>
<keyword evidence="1" id="KW-0678">Repressor</keyword>
<organism evidence="7">
    <name type="scientific">uncultured bacterium lac172</name>
    <dbReference type="NCBI Taxonomy" id="1447242"/>
    <lineage>
        <taxon>Bacteria</taxon>
        <taxon>environmental samples</taxon>
    </lineage>
</organism>
<reference evidence="7" key="1">
    <citation type="submission" date="2013-10" db="EMBL/GenBank/DDBJ databases">
        <title>Functional metagenomics reveals novel beta-galactosidases not predictable from gene sequences.</title>
        <authorList>
            <person name="Cheng J."/>
            <person name="Engel K."/>
            <person name="Romantsov T."/>
            <person name="Neufeld J.D."/>
            <person name="Rose D.R."/>
            <person name="Charles T.C."/>
        </authorList>
    </citation>
    <scope>NUCLEOTIDE SEQUENCE</scope>
</reference>